<name>A0A517SEF7_9PLAN</name>
<feature type="domain" description="MEKHLA" evidence="1">
    <location>
        <begin position="17"/>
        <end position="156"/>
    </location>
</feature>
<reference evidence="2 3" key="1">
    <citation type="submission" date="2019-02" db="EMBL/GenBank/DDBJ databases">
        <title>Deep-cultivation of Planctomycetes and their phenomic and genomic characterization uncovers novel biology.</title>
        <authorList>
            <person name="Wiegand S."/>
            <person name="Jogler M."/>
            <person name="Boedeker C."/>
            <person name="Pinto D."/>
            <person name="Vollmers J."/>
            <person name="Rivas-Marin E."/>
            <person name="Kohn T."/>
            <person name="Peeters S.H."/>
            <person name="Heuer A."/>
            <person name="Rast P."/>
            <person name="Oberbeckmann S."/>
            <person name="Bunk B."/>
            <person name="Jeske O."/>
            <person name="Meyerdierks A."/>
            <person name="Storesund J.E."/>
            <person name="Kallscheuer N."/>
            <person name="Luecker S."/>
            <person name="Lage O.M."/>
            <person name="Pohl T."/>
            <person name="Merkel B.J."/>
            <person name="Hornburger P."/>
            <person name="Mueller R.-W."/>
            <person name="Bruemmer F."/>
            <person name="Labrenz M."/>
            <person name="Spormann A.M."/>
            <person name="Op den Camp H."/>
            <person name="Overmann J."/>
            <person name="Amann R."/>
            <person name="Jetten M.S.M."/>
            <person name="Mascher T."/>
            <person name="Medema M.H."/>
            <person name="Devos D.P."/>
            <person name="Kaster A.-K."/>
            <person name="Ovreas L."/>
            <person name="Rohde M."/>
            <person name="Galperin M.Y."/>
            <person name="Jogler C."/>
        </authorList>
    </citation>
    <scope>NUCLEOTIDE SEQUENCE [LARGE SCALE GENOMIC DNA]</scope>
    <source>
        <strain evidence="2 3">Pan44</strain>
    </source>
</reference>
<sequence length="158" mass="17989">MSRKPQTPWSNDAWIERTRVLLDSFERFVGRDLIPRGSSLAETARLLYEAPFVVVAHGVEDDPILNYANETALTLWDTDLETLLSMPSRKTAEPMHRDERAKMLQTTREQGYIDDYRGVRISAAGKRFRIERAIVWNLVDGAGLHAGQAATFSEWTPL</sequence>
<dbReference type="Pfam" id="PF08670">
    <property type="entry name" value="MEKHLA"/>
    <property type="match status" value="1"/>
</dbReference>
<dbReference type="InParanoid" id="A0A517SEF7"/>
<dbReference type="EMBL" id="CP036271">
    <property type="protein sequence ID" value="QDT54506.1"/>
    <property type="molecule type" value="Genomic_DNA"/>
</dbReference>
<evidence type="ECO:0000313" key="2">
    <source>
        <dbReference type="EMBL" id="QDT54506.1"/>
    </source>
</evidence>
<dbReference type="Proteomes" id="UP000315700">
    <property type="component" value="Chromosome"/>
</dbReference>
<proteinExistence type="predicted"/>
<dbReference type="InterPro" id="IPR013978">
    <property type="entry name" value="MEKHLA"/>
</dbReference>
<dbReference type="RefSeq" id="WP_145030355.1">
    <property type="nucleotide sequence ID" value="NZ_CP036271.1"/>
</dbReference>
<dbReference type="KEGG" id="ccos:Pan44_25390"/>
<dbReference type="OrthoDB" id="9794448at2"/>
<accession>A0A517SEF7</accession>
<dbReference type="AlphaFoldDB" id="A0A517SEF7"/>
<protein>
    <submittedName>
        <fullName evidence="2">MEKHLA domain protein</fullName>
    </submittedName>
</protein>
<evidence type="ECO:0000313" key="3">
    <source>
        <dbReference type="Proteomes" id="UP000315700"/>
    </source>
</evidence>
<keyword evidence="3" id="KW-1185">Reference proteome</keyword>
<organism evidence="2 3">
    <name type="scientific">Caulifigura coniformis</name>
    <dbReference type="NCBI Taxonomy" id="2527983"/>
    <lineage>
        <taxon>Bacteria</taxon>
        <taxon>Pseudomonadati</taxon>
        <taxon>Planctomycetota</taxon>
        <taxon>Planctomycetia</taxon>
        <taxon>Planctomycetales</taxon>
        <taxon>Planctomycetaceae</taxon>
        <taxon>Caulifigura</taxon>
    </lineage>
</organism>
<evidence type="ECO:0000259" key="1">
    <source>
        <dbReference type="Pfam" id="PF08670"/>
    </source>
</evidence>
<gene>
    <name evidence="2" type="ORF">Pan44_25390</name>
</gene>